<protein>
    <submittedName>
        <fullName evidence="3">Universal stress protein</fullName>
    </submittedName>
</protein>
<dbReference type="Pfam" id="PF00582">
    <property type="entry name" value="Usp"/>
    <property type="match status" value="1"/>
</dbReference>
<dbReference type="InterPro" id="IPR014729">
    <property type="entry name" value="Rossmann-like_a/b/a_fold"/>
</dbReference>
<dbReference type="InterPro" id="IPR006016">
    <property type="entry name" value="UspA"/>
</dbReference>
<dbReference type="SUPFAM" id="SSF52402">
    <property type="entry name" value="Adenine nucleotide alpha hydrolases-like"/>
    <property type="match status" value="1"/>
</dbReference>
<proteinExistence type="inferred from homology"/>
<dbReference type="KEGG" id="hdo:MUK72_08780"/>
<feature type="domain" description="UspA" evidence="2">
    <location>
        <begin position="3"/>
        <end position="139"/>
    </location>
</feature>
<sequence length="140" mass="15055">MGKRVLVPFDDSEQAHEALEYALDEHAGDELTAIHAVDPAEWGYGAPGNTLGEHWQQEAREESDEIQESAQAVADEHGIEITTAAESGVPSDVIVQYADDNEIDQIVIGSHGRSGTRRLLLGSVAEEVARKVSIPVTIIG</sequence>
<evidence type="ECO:0000313" key="5">
    <source>
        <dbReference type="Proteomes" id="UP000830542"/>
    </source>
</evidence>
<dbReference type="EMBL" id="BAAADN010000016">
    <property type="protein sequence ID" value="GAA0454677.1"/>
    <property type="molecule type" value="Genomic_DNA"/>
</dbReference>
<keyword evidence="5" id="KW-1185">Reference proteome</keyword>
<dbReference type="PANTHER" id="PTHR46268:SF24">
    <property type="entry name" value="UNIVERSAL STRESS PROTEIN"/>
    <property type="match status" value="1"/>
</dbReference>
<evidence type="ECO:0000313" key="6">
    <source>
        <dbReference type="Proteomes" id="UP001500962"/>
    </source>
</evidence>
<dbReference type="GeneID" id="71761938"/>
<dbReference type="PRINTS" id="PR01438">
    <property type="entry name" value="UNVRSLSTRESS"/>
</dbReference>
<organism evidence="3 6">
    <name type="scientific">Halococcus dombrowskii</name>
    <dbReference type="NCBI Taxonomy" id="179637"/>
    <lineage>
        <taxon>Archaea</taxon>
        <taxon>Methanobacteriati</taxon>
        <taxon>Methanobacteriota</taxon>
        <taxon>Stenosarchaea group</taxon>
        <taxon>Halobacteria</taxon>
        <taxon>Halobacteriales</taxon>
        <taxon>Halococcaceae</taxon>
        <taxon>Halococcus</taxon>
    </lineage>
</organism>
<dbReference type="EMBL" id="CP095005">
    <property type="protein sequence ID" value="UOO94064.1"/>
    <property type="molecule type" value="Genomic_DNA"/>
</dbReference>
<reference evidence="3" key="1">
    <citation type="journal article" date="2014" name="Int. J. Syst. Evol. Microbiol.">
        <title>Complete genome sequence of Corynebacterium casei LMG S-19264T (=DSM 44701T), isolated from a smear-ripened cheese.</title>
        <authorList>
            <consortium name="US DOE Joint Genome Institute (JGI-PGF)"/>
            <person name="Walter F."/>
            <person name="Albersmeier A."/>
            <person name="Kalinowski J."/>
            <person name="Ruckert C."/>
        </authorList>
    </citation>
    <scope>NUCLEOTIDE SEQUENCE</scope>
    <source>
        <strain evidence="3">JCM 12289</strain>
    </source>
</reference>
<evidence type="ECO:0000313" key="3">
    <source>
        <dbReference type="EMBL" id="GAA0454677.1"/>
    </source>
</evidence>
<name>A0AAV3SCW2_HALDO</name>
<gene>
    <name evidence="3" type="ORF">GCM10008985_08060</name>
    <name evidence="4" type="ORF">MUK72_08780</name>
</gene>
<dbReference type="AlphaFoldDB" id="A0AAV3SCW2"/>
<accession>A0AAV3SCW2</accession>
<dbReference type="Proteomes" id="UP000830542">
    <property type="component" value="Chromosome"/>
</dbReference>
<dbReference type="PANTHER" id="PTHR46268">
    <property type="entry name" value="STRESS RESPONSE PROTEIN NHAX"/>
    <property type="match status" value="1"/>
</dbReference>
<dbReference type="RefSeq" id="WP_244699045.1">
    <property type="nucleotide sequence ID" value="NZ_BAAADN010000016.1"/>
</dbReference>
<evidence type="ECO:0000259" key="2">
    <source>
        <dbReference type="Pfam" id="PF00582"/>
    </source>
</evidence>
<dbReference type="InterPro" id="IPR006015">
    <property type="entry name" value="Universal_stress_UspA"/>
</dbReference>
<dbReference type="Proteomes" id="UP001500962">
    <property type="component" value="Unassembled WGS sequence"/>
</dbReference>
<dbReference type="CDD" id="cd00293">
    <property type="entry name" value="USP-like"/>
    <property type="match status" value="1"/>
</dbReference>
<reference evidence="4" key="2">
    <citation type="submission" date="2022-04" db="EMBL/GenBank/DDBJ databases">
        <title>Sequencing and genomic assembly of Halococcus dombrowskii.</title>
        <authorList>
            <person name="Lim S.W."/>
            <person name="MacLea K.S."/>
        </authorList>
    </citation>
    <scope>NUCLEOTIDE SEQUENCE</scope>
    <source>
        <strain evidence="4">H4</strain>
    </source>
</reference>
<reference evidence="3" key="3">
    <citation type="submission" date="2023-12" db="EMBL/GenBank/DDBJ databases">
        <authorList>
            <person name="Sun Q."/>
            <person name="Inoue M."/>
        </authorList>
    </citation>
    <scope>NUCLEOTIDE SEQUENCE</scope>
    <source>
        <strain evidence="3">JCM 12289</strain>
    </source>
</reference>
<comment type="similarity">
    <text evidence="1">Belongs to the universal stress protein A family.</text>
</comment>
<evidence type="ECO:0000313" key="4">
    <source>
        <dbReference type="EMBL" id="UOO94064.1"/>
    </source>
</evidence>
<evidence type="ECO:0000256" key="1">
    <source>
        <dbReference type="ARBA" id="ARBA00008791"/>
    </source>
</evidence>
<dbReference type="Gene3D" id="3.40.50.620">
    <property type="entry name" value="HUPs"/>
    <property type="match status" value="1"/>
</dbReference>